<sequence>MAKISFTPARHQRRKKVLKMAKGYFGSKSNLYKTAHEQVMRSLQYAYRDRKQRKRDFRKLWISRINAGSMLLGMKYSRFMHGLALAKVDVNRKMLADLAYQQPDVFAQYVKLAQASLEQLKQETNITKNTPTVESNPKQEQISQSKSQIEKPAIKTDVLKTQQSTSPVQNKESQKSVVLPNQNSDATVKSDSKKEASTAKSNPSHPISAKKNKPLAAKLPYDKLSQMILPDLRQLAKQHQVAQVYKLKKNEIIDILTKKLIK</sequence>
<protein>
    <recommendedName>
        <fullName evidence="5 6">Large ribosomal subunit protein bL20</fullName>
    </recommendedName>
</protein>
<evidence type="ECO:0000256" key="5">
    <source>
        <dbReference type="ARBA" id="ARBA00035172"/>
    </source>
</evidence>
<feature type="compositionally biased region" description="Polar residues" evidence="8">
    <location>
        <begin position="159"/>
        <end position="187"/>
    </location>
</feature>
<comment type="caution">
    <text evidence="10">The sequence shown here is derived from an EMBL/GenBank/DDBJ whole genome shotgun (WGS) entry which is preliminary data.</text>
</comment>
<dbReference type="InterPro" id="IPR005813">
    <property type="entry name" value="Ribosomal_bL20"/>
</dbReference>
<dbReference type="Gene3D" id="1.10.1900.20">
    <property type="entry name" value="Ribosomal protein L20"/>
    <property type="match status" value="1"/>
</dbReference>
<dbReference type="Proteomes" id="UP001195571">
    <property type="component" value="Unassembled WGS sequence"/>
</dbReference>
<dbReference type="EMBL" id="JACAOD020000002">
    <property type="protein sequence ID" value="MBP5835813.1"/>
    <property type="molecule type" value="Genomic_DNA"/>
</dbReference>
<dbReference type="PRINTS" id="PR00062">
    <property type="entry name" value="RIBOSOMALL20"/>
</dbReference>
<dbReference type="InterPro" id="IPR035566">
    <property type="entry name" value="Ribosomal_protein_bL20_C"/>
</dbReference>
<organism evidence="10 11">
    <name type="scientific">Candidatus Phytoplasma meliae</name>
    <dbReference type="NCBI Taxonomy" id="1848402"/>
    <lineage>
        <taxon>Bacteria</taxon>
        <taxon>Bacillati</taxon>
        <taxon>Mycoplasmatota</taxon>
        <taxon>Mollicutes</taxon>
        <taxon>Acholeplasmatales</taxon>
        <taxon>Acholeplasmataceae</taxon>
        <taxon>Candidatus Phytoplasma</taxon>
        <taxon>16SrXIII (Mexican periwinkle virescence group)</taxon>
    </lineage>
</organism>
<keyword evidence="6 7" id="KW-0694">RNA-binding</keyword>
<dbReference type="HAMAP" id="MF_00382">
    <property type="entry name" value="Ribosomal_bL20"/>
    <property type="match status" value="1"/>
</dbReference>
<accession>A0ABS5CYW0</accession>
<dbReference type="PANTHER" id="PTHR10986">
    <property type="entry name" value="39S RIBOSOMAL PROTEIN L20"/>
    <property type="match status" value="1"/>
</dbReference>
<evidence type="ECO:0000256" key="4">
    <source>
        <dbReference type="ARBA" id="ARBA00024775"/>
    </source>
</evidence>
<evidence type="ECO:0000256" key="2">
    <source>
        <dbReference type="ARBA" id="ARBA00022980"/>
    </source>
</evidence>
<feature type="region of interest" description="Disordered" evidence="8">
    <location>
        <begin position="126"/>
        <end position="215"/>
    </location>
</feature>
<evidence type="ECO:0000256" key="3">
    <source>
        <dbReference type="ARBA" id="ARBA00023274"/>
    </source>
</evidence>
<keyword evidence="3 6" id="KW-0687">Ribonucleoprotein</keyword>
<dbReference type="NCBIfam" id="TIGR01032">
    <property type="entry name" value="rplT_bact"/>
    <property type="match status" value="1"/>
</dbReference>
<name>A0ABS5CYW0_9MOLU</name>
<keyword evidence="11" id="KW-1185">Reference proteome</keyword>
<feature type="compositionally biased region" description="Basic and acidic residues" evidence="8">
    <location>
        <begin position="188"/>
        <end position="197"/>
    </location>
</feature>
<dbReference type="SUPFAM" id="SSF74731">
    <property type="entry name" value="Ribosomal protein L20"/>
    <property type="match status" value="1"/>
</dbReference>
<gene>
    <name evidence="6 10" type="primary">rplT</name>
    <name evidence="9" type="ORF">CHTY_001035</name>
    <name evidence="10" type="ORF">CHTY_002945</name>
</gene>
<dbReference type="Pfam" id="PF00453">
    <property type="entry name" value="Ribosomal_L20"/>
    <property type="match status" value="1"/>
</dbReference>
<dbReference type="GO" id="GO:0005840">
    <property type="term" value="C:ribosome"/>
    <property type="evidence" value="ECO:0007669"/>
    <property type="project" value="UniProtKB-KW"/>
</dbReference>
<dbReference type="Gene3D" id="6.10.160.10">
    <property type="match status" value="1"/>
</dbReference>
<evidence type="ECO:0000313" key="9">
    <source>
        <dbReference type="EMBL" id="MBP5835813.1"/>
    </source>
</evidence>
<dbReference type="CDD" id="cd07026">
    <property type="entry name" value="Ribosomal_L20"/>
    <property type="match status" value="1"/>
</dbReference>
<dbReference type="EMBL" id="JACAOD020000015">
    <property type="protein sequence ID" value="MBP5836176.1"/>
    <property type="molecule type" value="Genomic_DNA"/>
</dbReference>
<comment type="similarity">
    <text evidence="1 6 7">Belongs to the bacterial ribosomal protein bL20 family.</text>
</comment>
<keyword evidence="6 7" id="KW-0699">rRNA-binding</keyword>
<evidence type="ECO:0000256" key="1">
    <source>
        <dbReference type="ARBA" id="ARBA00007698"/>
    </source>
</evidence>
<dbReference type="NCBIfam" id="NF011109">
    <property type="entry name" value="PRK14537.1"/>
    <property type="match status" value="1"/>
</dbReference>
<evidence type="ECO:0000256" key="8">
    <source>
        <dbReference type="SAM" id="MobiDB-lite"/>
    </source>
</evidence>
<dbReference type="RefSeq" id="WP_203552077.1">
    <property type="nucleotide sequence ID" value="NZ_JACAOD020000002.1"/>
</dbReference>
<feature type="compositionally biased region" description="Polar residues" evidence="8">
    <location>
        <begin position="126"/>
        <end position="136"/>
    </location>
</feature>
<comment type="function">
    <text evidence="4 6 7">Binds directly to 23S ribosomal RNA and is necessary for the in vitro assembly process of the 50S ribosomal subunit. It is not involved in the protein synthesizing functions of that subunit.</text>
</comment>
<proteinExistence type="inferred from homology"/>
<feature type="compositionally biased region" description="Basic and acidic residues" evidence="8">
    <location>
        <begin position="148"/>
        <end position="158"/>
    </location>
</feature>
<evidence type="ECO:0000256" key="7">
    <source>
        <dbReference type="RuleBase" id="RU000560"/>
    </source>
</evidence>
<feature type="compositionally biased region" description="Low complexity" evidence="8">
    <location>
        <begin position="138"/>
        <end position="147"/>
    </location>
</feature>
<evidence type="ECO:0000313" key="11">
    <source>
        <dbReference type="Proteomes" id="UP001195571"/>
    </source>
</evidence>
<evidence type="ECO:0000313" key="10">
    <source>
        <dbReference type="EMBL" id="MBP5836176.1"/>
    </source>
</evidence>
<keyword evidence="2 6" id="KW-0689">Ribosomal protein</keyword>
<reference evidence="10 11" key="1">
    <citation type="submission" date="2021-04" db="EMBL/GenBank/DDBJ databases">
        <title>Genomic features of Candidatus Phytoplasma meliae isolate ChTYXIII (1SrXIII-G).</title>
        <authorList>
            <person name="Fernandez F.D."/>
            <person name="Conci L.R."/>
        </authorList>
    </citation>
    <scope>NUCLEOTIDE SEQUENCE [LARGE SCALE GENOMIC DNA]</scope>
    <source>
        <strain evidence="10">ChTYXIII-Mo</strain>
    </source>
</reference>
<evidence type="ECO:0000256" key="6">
    <source>
        <dbReference type="HAMAP-Rule" id="MF_00382"/>
    </source>
</evidence>